<protein>
    <recommendedName>
        <fullName evidence="2">Minor capsid protein P11 C-terminal conserved region domain-containing protein</fullName>
    </recommendedName>
</protein>
<dbReference type="Pfam" id="PF23983">
    <property type="entry name" value="P11_C"/>
    <property type="match status" value="1"/>
</dbReference>
<proteinExistence type="predicted"/>
<evidence type="ECO:0000256" key="1">
    <source>
        <dbReference type="SAM" id="MobiDB-lite"/>
    </source>
</evidence>
<evidence type="ECO:0000313" key="3">
    <source>
        <dbReference type="EMBL" id="QHT02756.1"/>
    </source>
</evidence>
<accession>A0A6C0CDD1</accession>
<reference evidence="3" key="1">
    <citation type="journal article" date="2020" name="Nature">
        <title>Giant virus diversity and host interactions through global metagenomics.</title>
        <authorList>
            <person name="Schulz F."/>
            <person name="Roux S."/>
            <person name="Paez-Espino D."/>
            <person name="Jungbluth S."/>
            <person name="Walsh D.A."/>
            <person name="Denef V.J."/>
            <person name="McMahon K.D."/>
            <person name="Konstantinidis K.T."/>
            <person name="Eloe-Fadrosh E.A."/>
            <person name="Kyrpides N.C."/>
            <person name="Woyke T."/>
        </authorList>
    </citation>
    <scope>NUCLEOTIDE SEQUENCE</scope>
    <source>
        <strain evidence="3">GVMAG-M-3300020595-32</strain>
    </source>
</reference>
<feature type="region of interest" description="Disordered" evidence="1">
    <location>
        <begin position="140"/>
        <end position="184"/>
    </location>
</feature>
<feature type="domain" description="Minor capsid protein P11 C-terminal conserved region" evidence="2">
    <location>
        <begin position="81"/>
        <end position="166"/>
    </location>
</feature>
<name>A0A6C0CDD1_9ZZZZ</name>
<evidence type="ECO:0000259" key="2">
    <source>
        <dbReference type="Pfam" id="PF23983"/>
    </source>
</evidence>
<dbReference type="InterPro" id="IPR055730">
    <property type="entry name" value="P11_C"/>
</dbReference>
<dbReference type="EMBL" id="MN739398">
    <property type="protein sequence ID" value="QHT02756.1"/>
    <property type="molecule type" value="Genomic_DNA"/>
</dbReference>
<organism evidence="3">
    <name type="scientific">viral metagenome</name>
    <dbReference type="NCBI Taxonomy" id="1070528"/>
    <lineage>
        <taxon>unclassified sequences</taxon>
        <taxon>metagenomes</taxon>
        <taxon>organismal metagenomes</taxon>
    </lineage>
</organism>
<sequence>MEMNCETMFKVIVYVLAGYIALKVLKDNCGIDILEGFSLSDAAPVEGGIKASEGVKFDSMPMNVPSDAGRTPPTCYPHPTLKAEDLLPKEDSDAIKEFNTAKPHGEGILQGVNYLDAGFHVGVNTVGQSLRNANRQLRAEPPNPQVAVSPWQNSSIGPDLLRRPLEDGEGCAASAPGPSGPNPA</sequence>
<dbReference type="AlphaFoldDB" id="A0A6C0CDD1"/>